<reference evidence="1" key="1">
    <citation type="submission" date="2014-06" db="EMBL/GenBank/DDBJ databases">
        <authorList>
            <person name="Urmite Genomes Urmite Genomes"/>
        </authorList>
    </citation>
    <scope>NUCLEOTIDE SEQUENCE</scope>
</reference>
<sequence length="78" mass="8946">MEFKLVGGSYDGESIDLPVDRYGNTDQQLNMARRTTIAQGREELRAGMPERPTHFEVYVKTPHGVNPDGSTKFVYWKR</sequence>
<name>A0A078LME5_CITKO</name>
<dbReference type="EMBL" id="LK931336">
    <property type="protein sequence ID" value="CDZ85379.1"/>
    <property type="molecule type" value="Genomic_DNA"/>
</dbReference>
<dbReference type="AlphaFoldDB" id="A0A078LME5"/>
<protein>
    <submittedName>
        <fullName evidence="1">Uncharacterized protein</fullName>
    </submittedName>
</protein>
<evidence type="ECO:0000313" key="1">
    <source>
        <dbReference type="EMBL" id="CDZ85379.1"/>
    </source>
</evidence>
<organism evidence="1">
    <name type="scientific">Citrobacter koseri</name>
    <name type="common">Citrobacter diversus</name>
    <dbReference type="NCBI Taxonomy" id="545"/>
    <lineage>
        <taxon>Bacteria</taxon>
        <taxon>Pseudomonadati</taxon>
        <taxon>Pseudomonadota</taxon>
        <taxon>Gammaproteobacteria</taxon>
        <taxon>Enterobacterales</taxon>
        <taxon>Enterobacteriaceae</taxon>
        <taxon>Citrobacter</taxon>
    </lineage>
</organism>
<accession>A0A078LME5</accession>
<dbReference type="PATRIC" id="fig|545.12.peg.3593"/>
<proteinExistence type="predicted"/>
<gene>
    <name evidence="1" type="ORF">BN1086_03582</name>
</gene>
<dbReference type="RefSeq" id="WP_115626215.1">
    <property type="nucleotide sequence ID" value="NZ_UFVW01000001.1"/>
</dbReference>